<evidence type="ECO:0000256" key="2">
    <source>
        <dbReference type="ARBA" id="ARBA00023239"/>
    </source>
</evidence>
<dbReference type="Pfam" id="PF03972">
    <property type="entry name" value="MmgE_PrpD_N"/>
    <property type="match status" value="1"/>
</dbReference>
<dbReference type="EMBL" id="KV878215">
    <property type="protein sequence ID" value="OJJ31701.1"/>
    <property type="molecule type" value="Genomic_DNA"/>
</dbReference>
<reference evidence="7" key="2">
    <citation type="journal article" date="2017" name="Genome Biol.">
        <title>Comparative genomics reveals high biological diversity and specific adaptations in the industrially and medically important fungal genus Aspergillus.</title>
        <authorList>
            <person name="de Vries R.P."/>
            <person name="Riley R."/>
            <person name="Wiebenga A."/>
            <person name="Aguilar-Osorio G."/>
            <person name="Amillis S."/>
            <person name="Uchima C.A."/>
            <person name="Anderluh G."/>
            <person name="Asadollahi M."/>
            <person name="Askin M."/>
            <person name="Barry K."/>
            <person name="Battaglia E."/>
            <person name="Bayram O."/>
            <person name="Benocci T."/>
            <person name="Braus-Stromeyer S.A."/>
            <person name="Caldana C."/>
            <person name="Canovas D."/>
            <person name="Cerqueira G.C."/>
            <person name="Chen F."/>
            <person name="Chen W."/>
            <person name="Choi C."/>
            <person name="Clum A."/>
            <person name="Dos Santos R.A."/>
            <person name="Damasio A.R."/>
            <person name="Diallinas G."/>
            <person name="Emri T."/>
            <person name="Fekete E."/>
            <person name="Flipphi M."/>
            <person name="Freyberg S."/>
            <person name="Gallo A."/>
            <person name="Gournas C."/>
            <person name="Habgood R."/>
            <person name="Hainaut M."/>
            <person name="Harispe M.L."/>
            <person name="Henrissat B."/>
            <person name="Hilden K.S."/>
            <person name="Hope R."/>
            <person name="Hossain A."/>
            <person name="Karabika E."/>
            <person name="Karaffa L."/>
            <person name="Karanyi Z."/>
            <person name="Krasevec N."/>
            <person name="Kuo A."/>
            <person name="Kusch H."/>
            <person name="LaButti K."/>
            <person name="Lagendijk E.L."/>
            <person name="Lapidus A."/>
            <person name="Levasseur A."/>
            <person name="Lindquist E."/>
            <person name="Lipzen A."/>
            <person name="Logrieco A.F."/>
            <person name="MacCabe A."/>
            <person name="Maekelae M.R."/>
            <person name="Malavazi I."/>
            <person name="Melin P."/>
            <person name="Meyer V."/>
            <person name="Mielnichuk N."/>
            <person name="Miskei M."/>
            <person name="Molnar A.P."/>
            <person name="Mule G."/>
            <person name="Ngan C.Y."/>
            <person name="Orejas M."/>
            <person name="Orosz E."/>
            <person name="Ouedraogo J.P."/>
            <person name="Overkamp K.M."/>
            <person name="Park H.-S."/>
            <person name="Perrone G."/>
            <person name="Piumi F."/>
            <person name="Punt P.J."/>
            <person name="Ram A.F."/>
            <person name="Ramon A."/>
            <person name="Rauscher S."/>
            <person name="Record E."/>
            <person name="Riano-Pachon D.M."/>
            <person name="Robert V."/>
            <person name="Roehrig J."/>
            <person name="Ruller R."/>
            <person name="Salamov A."/>
            <person name="Salih N.S."/>
            <person name="Samson R.A."/>
            <person name="Sandor E."/>
            <person name="Sanguinetti M."/>
            <person name="Schuetze T."/>
            <person name="Sepcic K."/>
            <person name="Shelest E."/>
            <person name="Sherlock G."/>
            <person name="Sophianopoulou V."/>
            <person name="Squina F.M."/>
            <person name="Sun H."/>
            <person name="Susca A."/>
            <person name="Todd R.B."/>
            <person name="Tsang A."/>
            <person name="Unkles S.E."/>
            <person name="van de Wiele N."/>
            <person name="van Rossen-Uffink D."/>
            <person name="Oliveira J.V."/>
            <person name="Vesth T.C."/>
            <person name="Visser J."/>
            <person name="Yu J.-H."/>
            <person name="Zhou M."/>
            <person name="Andersen M.R."/>
            <person name="Archer D.B."/>
            <person name="Baker S.E."/>
            <person name="Benoit I."/>
            <person name="Brakhage A.A."/>
            <person name="Braus G.H."/>
            <person name="Fischer R."/>
            <person name="Frisvad J.C."/>
            <person name="Goldman G.H."/>
            <person name="Houbraken J."/>
            <person name="Oakley B."/>
            <person name="Pocsi I."/>
            <person name="Scazzocchio C."/>
            <person name="Seiboth B."/>
            <person name="vanKuyk P.A."/>
            <person name="Wortman J."/>
            <person name="Dyer P.S."/>
            <person name="Grigoriev I.V."/>
        </authorList>
    </citation>
    <scope>NUCLEOTIDE SEQUENCE [LARGE SCALE GENOMIC DNA]</scope>
    <source>
        <strain evidence="7">DTO 134E9</strain>
    </source>
</reference>
<dbReference type="SUPFAM" id="SSF103378">
    <property type="entry name" value="2-methylcitrate dehydratase PrpD"/>
    <property type="match status" value="1"/>
</dbReference>
<dbReference type="InterPro" id="IPR045336">
    <property type="entry name" value="MmgE_PrpD_N"/>
</dbReference>
<evidence type="ECO:0008006" key="8">
    <source>
        <dbReference type="Google" id="ProtNLM"/>
    </source>
</evidence>
<reference evidence="6" key="1">
    <citation type="submission" date="2015-09" db="EMBL/GenBank/DDBJ databases">
        <title>Genomic diversity in the industrially and medically important fungal genus Aspergillus.</title>
        <authorList>
            <consortium name="DOE Joint Genome Institute"/>
            <person name="Riley R."/>
            <person name="Labutti K."/>
            <person name="Clum A."/>
            <person name="Sun H."/>
            <person name="Wiebenga A."/>
            <person name="De Vries R.P."/>
            <person name="Grigoriev I.V."/>
        </authorList>
    </citation>
    <scope>NUCLEOTIDE SEQUENCE [LARGE SCALE GENOMIC DNA]</scope>
    <source>
        <strain evidence="6">DTO 134E9</strain>
    </source>
</reference>
<evidence type="ECO:0000259" key="4">
    <source>
        <dbReference type="Pfam" id="PF19305"/>
    </source>
</evidence>
<dbReference type="RefSeq" id="XP_040685378.1">
    <property type="nucleotide sequence ID" value="XM_040829799.1"/>
</dbReference>
<dbReference type="STRING" id="1073089.A0A1L9R9V1"/>
<evidence type="ECO:0000313" key="6">
    <source>
        <dbReference type="EMBL" id="OJJ31701.1"/>
    </source>
</evidence>
<dbReference type="GO" id="GO:0005739">
    <property type="term" value="C:mitochondrion"/>
    <property type="evidence" value="ECO:0007669"/>
    <property type="project" value="TreeGrafter"/>
</dbReference>
<dbReference type="Pfam" id="PF19305">
    <property type="entry name" value="MmgE_PrpD_C"/>
    <property type="match status" value="1"/>
</dbReference>
<organism evidence="6 7">
    <name type="scientific">Aspergillus wentii DTO 134E9</name>
    <dbReference type="NCBI Taxonomy" id="1073089"/>
    <lineage>
        <taxon>Eukaryota</taxon>
        <taxon>Fungi</taxon>
        <taxon>Dikarya</taxon>
        <taxon>Ascomycota</taxon>
        <taxon>Pezizomycotina</taxon>
        <taxon>Eurotiomycetes</taxon>
        <taxon>Eurotiomycetidae</taxon>
        <taxon>Eurotiales</taxon>
        <taxon>Aspergillaceae</taxon>
        <taxon>Aspergillus</taxon>
        <taxon>Aspergillus subgen. Cremei</taxon>
    </lineage>
</organism>
<dbReference type="OrthoDB" id="10055203at2759"/>
<dbReference type="PANTHER" id="PTHR16943">
    <property type="entry name" value="2-METHYLCITRATE DEHYDRATASE-RELATED"/>
    <property type="match status" value="1"/>
</dbReference>
<evidence type="ECO:0000313" key="5">
    <source>
        <dbReference type="EMBL" id="OJJ30780.1"/>
    </source>
</evidence>
<dbReference type="NCBIfam" id="TIGR02330">
    <property type="entry name" value="prpD"/>
    <property type="match status" value="1"/>
</dbReference>
<keyword evidence="7" id="KW-1185">Reference proteome</keyword>
<dbReference type="GO" id="GO:0051537">
    <property type="term" value="F:2 iron, 2 sulfur cluster binding"/>
    <property type="evidence" value="ECO:0007669"/>
    <property type="project" value="InterPro"/>
</dbReference>
<sequence length="483" mass="53129">MTEQIPYDELILQLVHYVYHVDIDEGLALHRARHALIDALGCAVETLQTSKECRAFIGPVVAGSTSPNGFRLPGTNYQLDPIKGAFDLSSLIRFLDHNDAYPGAEWGHPSDNLGAILAVTDWLSRTHESAGAESATAAPTVRDVIVALTKAYEIEGIYQKLNAFNKVGLDHTLLVKIASTAVTAHLLGLSESQAASAISHAWADGHPLRIFRQSPNTGPRKGWAAGDATMRAVHLCLLAKADQPGIPTALTEPNWGFLKTSFANQELRLSRPFGTFVMEGVFFKLITAEGHGISAVQAATELAATLHAQGLDPAKDIKHIHVRTHEAAMRIIDKREALTNAADRDHCMRYMIAVVLLKNKLIEASDYDNDSPWVTDARVEALRQKIDMVEDKQFTEDYHGKRKSASSGLTITLADGTVLDEVVVEFPIGHPMHRDTLPKVQAKFRANMAGMFTEEEIEKILEAVKEDSMPVHHFVDLFVREES</sequence>
<evidence type="ECO:0000313" key="7">
    <source>
        <dbReference type="Proteomes" id="UP000184383"/>
    </source>
</evidence>
<keyword evidence="2" id="KW-0456">Lyase</keyword>
<evidence type="ECO:0000256" key="1">
    <source>
        <dbReference type="ARBA" id="ARBA00006174"/>
    </source>
</evidence>
<evidence type="ECO:0000259" key="3">
    <source>
        <dbReference type="Pfam" id="PF03972"/>
    </source>
</evidence>
<feature type="domain" description="MmgE/PrpD C-terminal" evidence="4">
    <location>
        <begin position="288"/>
        <end position="466"/>
    </location>
</feature>
<dbReference type="AlphaFoldDB" id="A0A1L9R9V1"/>
<dbReference type="Proteomes" id="UP000184383">
    <property type="component" value="Unassembled WGS sequence"/>
</dbReference>
<dbReference type="EMBL" id="KV878216">
    <property type="protein sequence ID" value="OJJ30780.1"/>
    <property type="molecule type" value="Genomic_DNA"/>
</dbReference>
<dbReference type="InterPro" id="IPR042183">
    <property type="entry name" value="MmgE/PrpD_sf_1"/>
</dbReference>
<protein>
    <recommendedName>
        <fullName evidence="8">2-methylcitrate dehydratase</fullName>
    </recommendedName>
</protein>
<accession>A0A1L9R9V1</accession>
<dbReference type="GO" id="GO:0047547">
    <property type="term" value="F:2-methylcitrate dehydratase activity"/>
    <property type="evidence" value="ECO:0007669"/>
    <property type="project" value="InterPro"/>
</dbReference>
<gene>
    <name evidence="6" type="ORF">ASPWEDRAFT_160547</name>
    <name evidence="5" type="ORF">ASPWEDRAFT_31492</name>
</gene>
<dbReference type="VEuPathDB" id="FungiDB:ASPWEDRAFT_160547"/>
<proteinExistence type="inferred from homology"/>
<dbReference type="VEuPathDB" id="FungiDB:ASPWEDRAFT_31492"/>
<name>A0A1L9R9V1_ASPWE</name>
<dbReference type="Gene3D" id="1.10.4100.10">
    <property type="entry name" value="2-methylcitrate dehydratase PrpD"/>
    <property type="match status" value="1"/>
</dbReference>
<dbReference type="InterPro" id="IPR005656">
    <property type="entry name" value="MmgE_PrpD"/>
</dbReference>
<dbReference type="InterPro" id="IPR036148">
    <property type="entry name" value="MmgE/PrpD_sf"/>
</dbReference>
<dbReference type="PANTHER" id="PTHR16943:SF15">
    <property type="entry name" value="DEHYDRATASE (PRPD), PUTATIVE-RELATED"/>
    <property type="match status" value="1"/>
</dbReference>
<dbReference type="GO" id="GO:0019679">
    <property type="term" value="P:propionate metabolic process, methylcitrate cycle"/>
    <property type="evidence" value="ECO:0007669"/>
    <property type="project" value="InterPro"/>
</dbReference>
<dbReference type="InterPro" id="IPR012705">
    <property type="entry name" value="2Me_IsoCit_deHydtase_PrpD"/>
</dbReference>
<comment type="similarity">
    <text evidence="1">Belongs to the PrpD family.</text>
</comment>
<dbReference type="Gene3D" id="3.30.1330.120">
    <property type="entry name" value="2-methylcitrate dehydratase PrpD"/>
    <property type="match status" value="1"/>
</dbReference>
<dbReference type="InterPro" id="IPR045337">
    <property type="entry name" value="MmgE_PrpD_C"/>
</dbReference>
<dbReference type="InterPro" id="IPR042188">
    <property type="entry name" value="MmgE/PrpD_sf_2"/>
</dbReference>
<feature type="domain" description="MmgE/PrpD N-terminal" evidence="3">
    <location>
        <begin position="13"/>
        <end position="268"/>
    </location>
</feature>
<dbReference type="GeneID" id="63745647"/>